<dbReference type="Proteomes" id="UP000254343">
    <property type="component" value="Unassembled WGS sequence"/>
</dbReference>
<dbReference type="InterPro" id="IPR013325">
    <property type="entry name" value="RNA_pol_sigma_r2"/>
</dbReference>
<dbReference type="OrthoDB" id="8251550at2"/>
<dbReference type="SUPFAM" id="SSF88946">
    <property type="entry name" value="Sigma2 domain of RNA polymerase sigma factors"/>
    <property type="match status" value="1"/>
</dbReference>
<evidence type="ECO:0000313" key="1">
    <source>
        <dbReference type="EMBL" id="SUU83883.1"/>
    </source>
</evidence>
<dbReference type="GO" id="GO:0006352">
    <property type="term" value="P:DNA-templated transcription initiation"/>
    <property type="evidence" value="ECO:0007669"/>
    <property type="project" value="InterPro"/>
</dbReference>
<dbReference type="RefSeq" id="WP_002718662.1">
    <property type="nucleotide sequence ID" value="NZ_UFSI01000001.1"/>
</dbReference>
<protein>
    <submittedName>
        <fullName evidence="1">RNA polymerase sigma factor, sigma-70 family</fullName>
    </submittedName>
</protein>
<accession>A0A380W5Z2</accession>
<gene>
    <name evidence="1" type="ORF">NCTC12722_01062</name>
</gene>
<organism evidence="1 2">
    <name type="scientific">Afipia felis</name>
    <name type="common">Cat scratch disease bacillus</name>
    <dbReference type="NCBI Taxonomy" id="1035"/>
    <lineage>
        <taxon>Bacteria</taxon>
        <taxon>Pseudomonadati</taxon>
        <taxon>Pseudomonadota</taxon>
        <taxon>Alphaproteobacteria</taxon>
        <taxon>Hyphomicrobiales</taxon>
        <taxon>Nitrobacteraceae</taxon>
        <taxon>Afipia</taxon>
    </lineage>
</organism>
<evidence type="ECO:0000313" key="2">
    <source>
        <dbReference type="Proteomes" id="UP000254343"/>
    </source>
</evidence>
<dbReference type="EMBL" id="UIGB01000001">
    <property type="protein sequence ID" value="SUU83883.1"/>
    <property type="molecule type" value="Genomic_DNA"/>
</dbReference>
<dbReference type="AlphaFoldDB" id="A0A380W5Z2"/>
<reference evidence="1 2" key="1">
    <citation type="submission" date="2018-06" db="EMBL/GenBank/DDBJ databases">
        <authorList>
            <consortium name="Pathogen Informatics"/>
            <person name="Doyle S."/>
        </authorList>
    </citation>
    <scope>NUCLEOTIDE SEQUENCE [LARGE SCALE GENOMIC DNA]</scope>
    <source>
        <strain evidence="1 2">NCTC12722</strain>
    </source>
</reference>
<proteinExistence type="predicted"/>
<sequence length="204" mass="23269">MDDVTHPTITDPATHDAEYLDYEQVVAAVDGLTDLERARLAKLEQRHLEGTDLAAGDLVQEAICVALFEKKKCPHTTPFIAFLAQSMRNIASRRRKRLKRQVPIAGGATKDETDDEFDLKDDAPDAEDQIIQAEREKRAVEIWSVLEPLYGVDEEISLVLLGWEEDMRGKELREFAGVTQDRLDYIIKKIRRIAAKHYPKGWQL</sequence>
<name>A0A380W5Z2_AFIFE</name>
<dbReference type="GO" id="GO:0003700">
    <property type="term" value="F:DNA-binding transcription factor activity"/>
    <property type="evidence" value="ECO:0007669"/>
    <property type="project" value="InterPro"/>
</dbReference>